<keyword evidence="3" id="KW-0732">Signal</keyword>
<dbReference type="InterPro" id="IPR036779">
    <property type="entry name" value="LysM_dom_sf"/>
</dbReference>
<dbReference type="SMART" id="SM00257">
    <property type="entry name" value="LysM"/>
    <property type="match status" value="1"/>
</dbReference>
<accession>A0A841KCT4</accession>
<evidence type="ECO:0000256" key="3">
    <source>
        <dbReference type="SAM" id="SignalP"/>
    </source>
</evidence>
<dbReference type="EMBL" id="JACHET010000001">
    <property type="protein sequence ID" value="MBB6182966.1"/>
    <property type="molecule type" value="Genomic_DNA"/>
</dbReference>
<feature type="region of interest" description="Disordered" evidence="2">
    <location>
        <begin position="190"/>
        <end position="215"/>
    </location>
</feature>
<evidence type="ECO:0000313" key="5">
    <source>
        <dbReference type="EMBL" id="MBB6182966.1"/>
    </source>
</evidence>
<feature type="repeat" description="TPR" evidence="1">
    <location>
        <begin position="220"/>
        <end position="253"/>
    </location>
</feature>
<dbReference type="Proteomes" id="UP000560000">
    <property type="component" value="Unassembled WGS sequence"/>
</dbReference>
<reference evidence="5 6" key="1">
    <citation type="submission" date="2020-08" db="EMBL/GenBank/DDBJ databases">
        <title>Genomic Encyclopedia of Type Strains, Phase IV (KMG-IV): sequencing the most valuable type-strain genomes for metagenomic binning, comparative biology and taxonomic classification.</title>
        <authorList>
            <person name="Goeker M."/>
        </authorList>
    </citation>
    <scope>NUCLEOTIDE SEQUENCE [LARGE SCALE GENOMIC DNA]</scope>
    <source>
        <strain evidence="5 6">DSM 107085</strain>
    </source>
</reference>
<feature type="chain" id="PRO_5032649059" evidence="3">
    <location>
        <begin position="26"/>
        <end position="321"/>
    </location>
</feature>
<evidence type="ECO:0000256" key="1">
    <source>
        <dbReference type="PROSITE-ProRule" id="PRU00339"/>
    </source>
</evidence>
<name>A0A841KCT4_9GAMM</name>
<sequence length="321" mass="35312">MTSRSKPQHRYRRMLRIAPACIVSAAMLGGCAQMQTFKRKVLGIHKPEVVTTTRPVAAKPPPAVSSEPVLPLKTIIARQLQVGHYAEGRKELRRYLQAHPEDRYARDLWRQLTVDPDKLLGKASKIHVVQAGESYGSLAARYLGSASRFLALARYNHAANPSVLQLGEKLRVPAKSPDAVKASIAAAPVENPSTPAVTESPSETPSAAAAPASEAPQDRAEALQRQSLALLHEGHKQQALDRLGQALTLDPKLKPSGNDAGTLRQQLLASYHERAIVLYRDQKLDPAIALWNRVLAIDPDYEPAIIYRARARELKDRLKQL</sequence>
<dbReference type="SUPFAM" id="SSF48452">
    <property type="entry name" value="TPR-like"/>
    <property type="match status" value="1"/>
</dbReference>
<dbReference type="InterPro" id="IPR019734">
    <property type="entry name" value="TPR_rpt"/>
</dbReference>
<dbReference type="InterPro" id="IPR018392">
    <property type="entry name" value="LysM"/>
</dbReference>
<protein>
    <submittedName>
        <fullName evidence="5">Tetratricopeptide (TPR) repeat protein</fullName>
    </submittedName>
</protein>
<dbReference type="Pfam" id="PF01476">
    <property type="entry name" value="LysM"/>
    <property type="match status" value="1"/>
</dbReference>
<feature type="compositionally biased region" description="Low complexity" evidence="2">
    <location>
        <begin position="198"/>
        <end position="215"/>
    </location>
</feature>
<dbReference type="RefSeq" id="WP_161782342.1">
    <property type="nucleotide sequence ID" value="NZ_JACHET010000001.1"/>
</dbReference>
<keyword evidence="1" id="KW-0802">TPR repeat</keyword>
<organism evidence="5 6">
    <name type="scientific">Oleiagrimonas soli</name>
    <dbReference type="NCBI Taxonomy" id="1543381"/>
    <lineage>
        <taxon>Bacteria</taxon>
        <taxon>Pseudomonadati</taxon>
        <taxon>Pseudomonadota</taxon>
        <taxon>Gammaproteobacteria</taxon>
        <taxon>Lysobacterales</taxon>
        <taxon>Rhodanobacteraceae</taxon>
        <taxon>Oleiagrimonas</taxon>
    </lineage>
</organism>
<evidence type="ECO:0000259" key="4">
    <source>
        <dbReference type="PROSITE" id="PS51782"/>
    </source>
</evidence>
<dbReference type="PROSITE" id="PS50005">
    <property type="entry name" value="TPR"/>
    <property type="match status" value="1"/>
</dbReference>
<dbReference type="AlphaFoldDB" id="A0A841KCT4"/>
<dbReference type="SMART" id="SM00028">
    <property type="entry name" value="TPR"/>
    <property type="match status" value="2"/>
</dbReference>
<gene>
    <name evidence="5" type="ORF">HNQ86_000311</name>
</gene>
<evidence type="ECO:0000313" key="6">
    <source>
        <dbReference type="Proteomes" id="UP000560000"/>
    </source>
</evidence>
<evidence type="ECO:0000256" key="2">
    <source>
        <dbReference type="SAM" id="MobiDB-lite"/>
    </source>
</evidence>
<dbReference type="PROSITE" id="PS51782">
    <property type="entry name" value="LYSM"/>
    <property type="match status" value="1"/>
</dbReference>
<dbReference type="Gene3D" id="1.25.40.10">
    <property type="entry name" value="Tetratricopeptide repeat domain"/>
    <property type="match status" value="1"/>
</dbReference>
<dbReference type="Gene3D" id="3.10.350.10">
    <property type="entry name" value="LysM domain"/>
    <property type="match status" value="1"/>
</dbReference>
<dbReference type="SUPFAM" id="SSF54106">
    <property type="entry name" value="LysM domain"/>
    <property type="match status" value="1"/>
</dbReference>
<feature type="domain" description="LysM" evidence="4">
    <location>
        <begin position="125"/>
        <end position="172"/>
    </location>
</feature>
<comment type="caution">
    <text evidence="5">The sequence shown here is derived from an EMBL/GenBank/DDBJ whole genome shotgun (WGS) entry which is preliminary data.</text>
</comment>
<feature type="signal peptide" evidence="3">
    <location>
        <begin position="1"/>
        <end position="25"/>
    </location>
</feature>
<dbReference type="OrthoDB" id="5947215at2"/>
<dbReference type="InterPro" id="IPR011990">
    <property type="entry name" value="TPR-like_helical_dom_sf"/>
</dbReference>
<dbReference type="PROSITE" id="PS51257">
    <property type="entry name" value="PROKAR_LIPOPROTEIN"/>
    <property type="match status" value="1"/>
</dbReference>
<proteinExistence type="predicted"/>